<dbReference type="GO" id="GO:0007131">
    <property type="term" value="P:reciprocal meiotic recombination"/>
    <property type="evidence" value="ECO:0007669"/>
    <property type="project" value="InterPro"/>
</dbReference>
<keyword evidence="2" id="KW-1185">Reference proteome</keyword>
<dbReference type="EMBL" id="FR839628">
    <property type="protein sequence ID" value="CCA36687.1"/>
    <property type="molecule type" value="Genomic_DNA"/>
</dbReference>
<dbReference type="AlphaFoldDB" id="F2QNU5"/>
<sequence>MKPHVSQWQHYPYRNDLSLIVQQGIAGYFMRITHKGSDLQTVDSTKIETYFKGIEPKQRTQSLPIEITSRKPVIALKFMIDQDQMVQTLRIQLFFKDTSSFNQCLDLIQDSQLLDPSLQMITSQLPLTFLTQDIDGGNSNSLSNSNIGDPQETMSYSTRSTFWEPQFQASQSPPDLRKIILLKLQDPNFVEKVKLLEDVISDVLI</sequence>
<dbReference type="Pfam" id="PF03525">
    <property type="entry name" value="Meiotic_rec114"/>
    <property type="match status" value="1"/>
</dbReference>
<name>F2QNU5_KOMPC</name>
<dbReference type="HOGENOM" id="CLU_1579102_0_0_1"/>
<dbReference type="InterPro" id="IPR004354">
    <property type="entry name" value="Meiotic_Rec114"/>
</dbReference>
<reference evidence="1 2" key="3">
    <citation type="journal article" date="2016" name="FEMS Yeast Res.">
        <title>Curation of the genome annotation of Pichia pastoris (Komagataella phaffii) CBS7435 from gene level to protein function.</title>
        <authorList>
            <person name="Valli M."/>
            <person name="Tatto N.E."/>
            <person name="Peymann A."/>
            <person name="Gruber C."/>
            <person name="Landes N."/>
            <person name="Ekker H."/>
            <person name="Thallinger G.G."/>
            <person name="Mattanovich D."/>
            <person name="Gasser B."/>
            <person name="Graf A.B."/>
        </authorList>
    </citation>
    <scope>GENOME REANNOTATION</scope>
    <source>
        <strain evidence="1 2">ATCC 76273 / CBS 7435 / CECT 11047 / NRRL Y-11430 / Wegner 21-1</strain>
    </source>
</reference>
<organism evidence="1 2">
    <name type="scientific">Komagataella phaffii (strain ATCC 76273 / CBS 7435 / CECT 11047 / NRRL Y-11430 / Wegner 21-1)</name>
    <name type="common">Yeast</name>
    <name type="synonym">Pichia pastoris</name>
    <dbReference type="NCBI Taxonomy" id="981350"/>
    <lineage>
        <taxon>Eukaryota</taxon>
        <taxon>Fungi</taxon>
        <taxon>Dikarya</taxon>
        <taxon>Ascomycota</taxon>
        <taxon>Saccharomycotina</taxon>
        <taxon>Pichiomycetes</taxon>
        <taxon>Pichiales</taxon>
        <taxon>Pichiaceae</taxon>
        <taxon>Komagataella</taxon>
    </lineage>
</organism>
<evidence type="ECO:0000313" key="1">
    <source>
        <dbReference type="EMBL" id="CCA36687.1"/>
    </source>
</evidence>
<gene>
    <name evidence="1" type="ordered locus">PP7435_Chr1-0537</name>
</gene>
<protein>
    <submittedName>
        <fullName evidence="1">Uncharacterized protein</fullName>
    </submittedName>
</protein>
<accession>F2QNU5</accession>
<reference evidence="1 2" key="1">
    <citation type="journal article" date="2011" name="J. Biotechnol.">
        <title>High-quality genome sequence of Pichia pastoris CBS7435.</title>
        <authorList>
            <person name="Kuberl A."/>
            <person name="Schneider J."/>
            <person name="Thallinger G.G."/>
            <person name="Anderl I."/>
            <person name="Wibberg D."/>
            <person name="Hajek T."/>
            <person name="Jaenicke S."/>
            <person name="Brinkrolf K."/>
            <person name="Goesmann A."/>
            <person name="Szczepanowski R."/>
            <person name="Puhler A."/>
            <person name="Schwab H."/>
            <person name="Glieder A."/>
            <person name="Pichler H."/>
        </authorList>
    </citation>
    <scope>NUCLEOTIDE SEQUENCE [LARGE SCALE GENOMIC DNA]</scope>
    <source>
        <strain evidence="2">ATCC 76273 / CBS 7435 / CECT 11047 / NRRL Y-11430 / Wegner 21-1</strain>
    </source>
</reference>
<proteinExistence type="predicted"/>
<evidence type="ECO:0000313" key="2">
    <source>
        <dbReference type="Proteomes" id="UP000006853"/>
    </source>
</evidence>
<dbReference type="Proteomes" id="UP000006853">
    <property type="component" value="Chromosome 1"/>
</dbReference>
<reference key="2">
    <citation type="submission" date="2011-04" db="EMBL/GenBank/DDBJ databases">
        <title>High-quality genome sequence of Pichia pastoris CBS 7435.</title>
        <authorList>
            <person name="Kueberl A."/>
            <person name="Schneider J."/>
            <person name="Thallinger G.G."/>
            <person name="Anderl I."/>
            <person name="Wibberg D."/>
            <person name="Hajek T."/>
            <person name="Jaenicke S."/>
            <person name="Brinkrolf K."/>
            <person name="Goesmann A."/>
            <person name="Szczepanowski R."/>
            <person name="Puehler A."/>
            <person name="Schwab H."/>
            <person name="Glieder A."/>
            <person name="Pichler H."/>
        </authorList>
    </citation>
    <scope>NUCLEOTIDE SEQUENCE</scope>
    <source>
        <strain>CBS 7435</strain>
    </source>
</reference>